<dbReference type="AlphaFoldDB" id="A0A6C0IRJ9"/>
<organism evidence="2">
    <name type="scientific">viral metagenome</name>
    <dbReference type="NCBI Taxonomy" id="1070528"/>
    <lineage>
        <taxon>unclassified sequences</taxon>
        <taxon>metagenomes</taxon>
        <taxon>organismal metagenomes</taxon>
    </lineage>
</organism>
<reference evidence="2" key="1">
    <citation type="journal article" date="2020" name="Nature">
        <title>Giant virus diversity and host interactions through global metagenomics.</title>
        <authorList>
            <person name="Schulz F."/>
            <person name="Roux S."/>
            <person name="Paez-Espino D."/>
            <person name="Jungbluth S."/>
            <person name="Walsh D.A."/>
            <person name="Denef V.J."/>
            <person name="McMahon K.D."/>
            <person name="Konstantinidis K.T."/>
            <person name="Eloe-Fadrosh E.A."/>
            <person name="Kyrpides N.C."/>
            <person name="Woyke T."/>
        </authorList>
    </citation>
    <scope>NUCLEOTIDE SEQUENCE</scope>
    <source>
        <strain evidence="2">GVMAG-M-3300024301-20</strain>
    </source>
</reference>
<keyword evidence="1" id="KW-0472">Membrane</keyword>
<evidence type="ECO:0000256" key="1">
    <source>
        <dbReference type="SAM" id="Phobius"/>
    </source>
</evidence>
<proteinExistence type="predicted"/>
<keyword evidence="1" id="KW-0812">Transmembrane</keyword>
<evidence type="ECO:0000313" key="2">
    <source>
        <dbReference type="EMBL" id="QHT95841.1"/>
    </source>
</evidence>
<dbReference type="EMBL" id="MN740246">
    <property type="protein sequence ID" value="QHT95841.1"/>
    <property type="molecule type" value="Genomic_DNA"/>
</dbReference>
<sequence>MDKYFGPLPREYCVYFYALSIFFGFVFVVSLLSFLAVTIVHYKKMNMLTIMNTSMLLVNTFLAYLVNRLLHTMCVKSI</sequence>
<protein>
    <recommendedName>
        <fullName evidence="3">G-protein coupled receptors family 1 profile domain-containing protein</fullName>
    </recommendedName>
</protein>
<keyword evidence="1" id="KW-1133">Transmembrane helix</keyword>
<evidence type="ECO:0008006" key="3">
    <source>
        <dbReference type="Google" id="ProtNLM"/>
    </source>
</evidence>
<accession>A0A6C0IRJ9</accession>
<feature type="transmembrane region" description="Helical" evidence="1">
    <location>
        <begin position="12"/>
        <end position="39"/>
    </location>
</feature>
<feature type="transmembrane region" description="Helical" evidence="1">
    <location>
        <begin position="45"/>
        <end position="66"/>
    </location>
</feature>
<name>A0A6C0IRJ9_9ZZZZ</name>